<gene>
    <name evidence="8" type="ORF">H9966_00110</name>
</gene>
<dbReference type="PIRSF" id="PIRSF006483">
    <property type="entry name" value="Membrane_protein_YitT"/>
    <property type="match status" value="1"/>
</dbReference>
<dbReference type="PANTHER" id="PTHR33545:SF5">
    <property type="entry name" value="UPF0750 MEMBRANE PROTEIN YITT"/>
    <property type="match status" value="1"/>
</dbReference>
<evidence type="ECO:0000256" key="5">
    <source>
        <dbReference type="ARBA" id="ARBA00023136"/>
    </source>
</evidence>
<reference evidence="8" key="2">
    <citation type="submission" date="2021-04" db="EMBL/GenBank/DDBJ databases">
        <authorList>
            <person name="Gilroy R."/>
        </authorList>
    </citation>
    <scope>NUCLEOTIDE SEQUENCE</scope>
    <source>
        <strain evidence="8">ChiHecec3B27-8219</strain>
    </source>
</reference>
<dbReference type="CDD" id="cd16380">
    <property type="entry name" value="YitT_C"/>
    <property type="match status" value="1"/>
</dbReference>
<dbReference type="AlphaFoldDB" id="A0A9D2JVN7"/>
<evidence type="ECO:0000256" key="4">
    <source>
        <dbReference type="ARBA" id="ARBA00022989"/>
    </source>
</evidence>
<feature type="domain" description="DUF2179" evidence="7">
    <location>
        <begin position="245"/>
        <end position="299"/>
    </location>
</feature>
<dbReference type="Pfam" id="PF10035">
    <property type="entry name" value="DUF2179"/>
    <property type="match status" value="1"/>
</dbReference>
<evidence type="ECO:0000259" key="7">
    <source>
        <dbReference type="Pfam" id="PF10035"/>
    </source>
</evidence>
<feature type="transmembrane region" description="Helical" evidence="6">
    <location>
        <begin position="198"/>
        <end position="216"/>
    </location>
</feature>
<dbReference type="PANTHER" id="PTHR33545">
    <property type="entry name" value="UPF0750 MEMBRANE PROTEIN YITT-RELATED"/>
    <property type="match status" value="1"/>
</dbReference>
<dbReference type="GO" id="GO:0005886">
    <property type="term" value="C:plasma membrane"/>
    <property type="evidence" value="ECO:0007669"/>
    <property type="project" value="UniProtKB-SubCell"/>
</dbReference>
<feature type="transmembrane region" description="Helical" evidence="6">
    <location>
        <begin position="48"/>
        <end position="76"/>
    </location>
</feature>
<dbReference type="InterPro" id="IPR015867">
    <property type="entry name" value="N-reg_PII/ATP_PRibTrfase_C"/>
</dbReference>
<dbReference type="Pfam" id="PF02588">
    <property type="entry name" value="YitT_membrane"/>
    <property type="match status" value="1"/>
</dbReference>
<evidence type="ECO:0000256" key="6">
    <source>
        <dbReference type="SAM" id="Phobius"/>
    </source>
</evidence>
<dbReference type="EMBL" id="DXBE01000001">
    <property type="protein sequence ID" value="HIZ68287.1"/>
    <property type="molecule type" value="Genomic_DNA"/>
</dbReference>
<keyword evidence="5 6" id="KW-0472">Membrane</keyword>
<feature type="transmembrane region" description="Helical" evidence="6">
    <location>
        <begin position="167"/>
        <end position="186"/>
    </location>
</feature>
<evidence type="ECO:0000256" key="3">
    <source>
        <dbReference type="ARBA" id="ARBA00022692"/>
    </source>
</evidence>
<dbReference type="InterPro" id="IPR019264">
    <property type="entry name" value="DUF2179"/>
</dbReference>
<feature type="transmembrane region" description="Helical" evidence="6">
    <location>
        <begin position="122"/>
        <end position="141"/>
    </location>
</feature>
<keyword evidence="3 6" id="KW-0812">Transmembrane</keyword>
<evidence type="ECO:0000313" key="9">
    <source>
        <dbReference type="Proteomes" id="UP000824055"/>
    </source>
</evidence>
<protein>
    <submittedName>
        <fullName evidence="8">YitT family protein</fullName>
    </submittedName>
</protein>
<keyword evidence="2" id="KW-1003">Cell membrane</keyword>
<dbReference type="InterPro" id="IPR051461">
    <property type="entry name" value="UPF0750_membrane"/>
</dbReference>
<dbReference type="InterPro" id="IPR003740">
    <property type="entry name" value="YitT"/>
</dbReference>
<name>A0A9D2JVN7_9BACT</name>
<reference evidence="8" key="1">
    <citation type="journal article" date="2021" name="PeerJ">
        <title>Extensive microbial diversity within the chicken gut microbiome revealed by metagenomics and culture.</title>
        <authorList>
            <person name="Gilroy R."/>
            <person name="Ravi A."/>
            <person name="Getino M."/>
            <person name="Pursley I."/>
            <person name="Horton D.L."/>
            <person name="Alikhan N.F."/>
            <person name="Baker D."/>
            <person name="Gharbi K."/>
            <person name="Hall N."/>
            <person name="Watson M."/>
            <person name="Adriaenssens E.M."/>
            <person name="Foster-Nyarko E."/>
            <person name="Jarju S."/>
            <person name="Secka A."/>
            <person name="Antonio M."/>
            <person name="Oren A."/>
            <person name="Chaudhuri R.R."/>
            <person name="La Ragione R."/>
            <person name="Hildebrand F."/>
            <person name="Pallen M.J."/>
        </authorList>
    </citation>
    <scope>NUCLEOTIDE SEQUENCE</scope>
    <source>
        <strain evidence="8">ChiHecec3B27-8219</strain>
    </source>
</reference>
<evidence type="ECO:0000313" key="8">
    <source>
        <dbReference type="EMBL" id="HIZ68287.1"/>
    </source>
</evidence>
<accession>A0A9D2JVN7</accession>
<evidence type="ECO:0000256" key="1">
    <source>
        <dbReference type="ARBA" id="ARBA00004651"/>
    </source>
</evidence>
<sequence length="315" mass="35158">MAKLALTQNFRNEFKDYFYITLGLMLYTFGWTVFLLPYEMVTGGVTGVAAIIFYATGIPIFISYFVINAVLLLLALRLLGLKFMVKTIYAIIMLSLLLAFAQNLMTKDNGELIQVLGPGQDFMSLIIGCVMTGSSLAIVFLHNGSTGGTDIIAAVVNKFHNISIGRALIFVDILIISSSIPVFMAKPDYEVIDVWRKAVFGLCTMVIENFVLDYVMNAQRESVQFMIFSNKYQEIANAIAMQTGRGVTILDAHGWYTGHERKVLCVLAKKRESTNIFRIVKLIDPNAFVSQSSVIGVYGEGFDEMKVKLKQKQKE</sequence>
<comment type="caution">
    <text evidence="8">The sequence shown here is derived from an EMBL/GenBank/DDBJ whole genome shotgun (WGS) entry which is preliminary data.</text>
</comment>
<keyword evidence="4 6" id="KW-1133">Transmembrane helix</keyword>
<proteinExistence type="predicted"/>
<dbReference type="Gene3D" id="3.30.70.120">
    <property type="match status" value="1"/>
</dbReference>
<comment type="subcellular location">
    <subcellularLocation>
        <location evidence="1">Cell membrane</location>
        <topology evidence="1">Multi-pass membrane protein</topology>
    </subcellularLocation>
</comment>
<dbReference type="Proteomes" id="UP000824055">
    <property type="component" value="Unassembled WGS sequence"/>
</dbReference>
<evidence type="ECO:0000256" key="2">
    <source>
        <dbReference type="ARBA" id="ARBA00022475"/>
    </source>
</evidence>
<feature type="transmembrane region" description="Helical" evidence="6">
    <location>
        <begin position="17"/>
        <end position="36"/>
    </location>
</feature>
<feature type="transmembrane region" description="Helical" evidence="6">
    <location>
        <begin position="83"/>
        <end position="102"/>
    </location>
</feature>
<organism evidence="8 9">
    <name type="scientific">Candidatus Prevotella avicola</name>
    <dbReference type="NCBI Taxonomy" id="2838738"/>
    <lineage>
        <taxon>Bacteria</taxon>
        <taxon>Pseudomonadati</taxon>
        <taxon>Bacteroidota</taxon>
        <taxon>Bacteroidia</taxon>
        <taxon>Bacteroidales</taxon>
        <taxon>Prevotellaceae</taxon>
        <taxon>Prevotella</taxon>
    </lineage>
</organism>